<feature type="domain" description="Topoisomerase 6 subunit A/Spo11 TOPRIM" evidence="14">
    <location>
        <begin position="160"/>
        <end position="331"/>
    </location>
</feature>
<evidence type="ECO:0000313" key="15">
    <source>
        <dbReference type="Proteomes" id="UP000887575"/>
    </source>
</evidence>
<evidence type="ECO:0000259" key="14">
    <source>
        <dbReference type="Pfam" id="PF21180"/>
    </source>
</evidence>
<dbReference type="PRINTS" id="PR01550">
    <property type="entry name" value="TOP6AFAMILY"/>
</dbReference>
<dbReference type="InterPro" id="IPR013048">
    <property type="entry name" value="Meiotic_Spo11"/>
</dbReference>
<evidence type="ECO:0000256" key="1">
    <source>
        <dbReference type="ARBA" id="ARBA00000185"/>
    </source>
</evidence>
<dbReference type="InterPro" id="IPR002815">
    <property type="entry name" value="Spo11/TopoVI_A"/>
</dbReference>
<evidence type="ECO:0000256" key="4">
    <source>
        <dbReference type="ARBA" id="ARBA00006559"/>
    </source>
</evidence>
<evidence type="ECO:0000256" key="5">
    <source>
        <dbReference type="ARBA" id="ARBA00012895"/>
    </source>
</evidence>
<keyword evidence="7" id="KW-0460">Magnesium</keyword>
<dbReference type="Gene3D" id="3.40.1360.10">
    <property type="match status" value="1"/>
</dbReference>
<evidence type="ECO:0000313" key="16">
    <source>
        <dbReference type="WBParaSite" id="MBELARI_LOCUS21128"/>
    </source>
</evidence>
<dbReference type="PRINTS" id="PR01551">
    <property type="entry name" value="SPO11HOMOLOG"/>
</dbReference>
<dbReference type="InterPro" id="IPR013049">
    <property type="entry name" value="Spo11/TopoVI_A_N"/>
</dbReference>
<evidence type="ECO:0000256" key="12">
    <source>
        <dbReference type="PROSITE-ProRule" id="PRU01385"/>
    </source>
</evidence>
<comment type="catalytic activity">
    <reaction evidence="1 12">
        <text>ATP-dependent breakage, passage and rejoining of double-stranded DNA.</text>
        <dbReference type="EC" id="5.6.2.2"/>
    </reaction>
</comment>
<evidence type="ECO:0000256" key="6">
    <source>
        <dbReference type="ARBA" id="ARBA00022723"/>
    </source>
</evidence>
<dbReference type="GO" id="GO:0003677">
    <property type="term" value="F:DNA binding"/>
    <property type="evidence" value="ECO:0007669"/>
    <property type="project" value="UniProtKB-UniRule"/>
</dbReference>
<reference evidence="16" key="1">
    <citation type="submission" date="2024-02" db="UniProtKB">
        <authorList>
            <consortium name="WormBaseParasite"/>
        </authorList>
    </citation>
    <scope>IDENTIFICATION</scope>
</reference>
<feature type="domain" description="Spo11/DNA topoisomerase VI subunit A N-terminal" evidence="13">
    <location>
        <begin position="52"/>
        <end position="113"/>
    </location>
</feature>
<feature type="active site" description="O-(5'-phospho-DNA)-tyrosine intermediate" evidence="12">
    <location>
        <position position="81"/>
    </location>
</feature>
<dbReference type="Proteomes" id="UP000887575">
    <property type="component" value="Unassembled WGS sequence"/>
</dbReference>
<dbReference type="CDD" id="cd00223">
    <property type="entry name" value="TOPRIM_TopoIIB_SPO"/>
    <property type="match status" value="1"/>
</dbReference>
<dbReference type="GO" id="GO:0000228">
    <property type="term" value="C:nuclear chromosome"/>
    <property type="evidence" value="ECO:0007669"/>
    <property type="project" value="TreeGrafter"/>
</dbReference>
<dbReference type="EC" id="5.6.2.2" evidence="5"/>
<dbReference type="GO" id="GO:0046872">
    <property type="term" value="F:metal ion binding"/>
    <property type="evidence" value="ECO:0007669"/>
    <property type="project" value="UniProtKB-KW"/>
</dbReference>
<dbReference type="SUPFAM" id="SSF56726">
    <property type="entry name" value="DNA topoisomerase IV, alpha subunit"/>
    <property type="match status" value="1"/>
</dbReference>
<dbReference type="PANTHER" id="PTHR10848:SF0">
    <property type="entry name" value="MEIOTIC RECOMBINATION PROTEIN SPO11"/>
    <property type="match status" value="1"/>
</dbReference>
<comment type="cofactor">
    <cofactor evidence="2">
        <name>Mg(2+)</name>
        <dbReference type="ChEBI" id="CHEBI:18420"/>
    </cofactor>
</comment>
<dbReference type="PANTHER" id="PTHR10848">
    <property type="entry name" value="MEIOTIC RECOMBINATION PROTEIN SPO11"/>
    <property type="match status" value="1"/>
</dbReference>
<dbReference type="GO" id="GO:0042138">
    <property type="term" value="P:meiotic DNA double-strand break formation"/>
    <property type="evidence" value="ECO:0007669"/>
    <property type="project" value="InterPro"/>
</dbReference>
<comment type="subcellular location">
    <subcellularLocation>
        <location evidence="3">Nucleus</location>
    </subcellularLocation>
</comment>
<evidence type="ECO:0000256" key="8">
    <source>
        <dbReference type="ARBA" id="ARBA00023029"/>
    </source>
</evidence>
<proteinExistence type="inferred from homology"/>
<keyword evidence="6" id="KW-0479">Metal-binding</keyword>
<dbReference type="Pfam" id="PF04406">
    <property type="entry name" value="TP6A_N"/>
    <property type="match status" value="1"/>
</dbReference>
<dbReference type="AlphaFoldDB" id="A0AAF3F3K0"/>
<evidence type="ECO:0000256" key="7">
    <source>
        <dbReference type="ARBA" id="ARBA00022842"/>
    </source>
</evidence>
<dbReference type="PROSITE" id="PS52041">
    <property type="entry name" value="TOPO_IIB"/>
    <property type="match status" value="1"/>
</dbReference>
<dbReference type="WBParaSite" id="MBELARI_LOCUS21128">
    <property type="protein sequence ID" value="MBELARI_LOCUS21128"/>
    <property type="gene ID" value="MBELARI_LOCUS21128"/>
</dbReference>
<protein>
    <recommendedName>
        <fullName evidence="5">DNA topoisomerase (ATP-hydrolyzing)</fullName>
        <ecNumber evidence="5">5.6.2.2</ecNumber>
    </recommendedName>
</protein>
<evidence type="ECO:0000256" key="10">
    <source>
        <dbReference type="ARBA" id="ARBA00023235"/>
    </source>
</evidence>
<dbReference type="InterPro" id="IPR034136">
    <property type="entry name" value="TOPRIM_Topo6A/Spo11"/>
</dbReference>
<evidence type="ECO:0000256" key="3">
    <source>
        <dbReference type="ARBA" id="ARBA00004123"/>
    </source>
</evidence>
<evidence type="ECO:0000256" key="9">
    <source>
        <dbReference type="ARBA" id="ARBA00023125"/>
    </source>
</evidence>
<keyword evidence="11" id="KW-0539">Nucleus</keyword>
<evidence type="ECO:0000256" key="2">
    <source>
        <dbReference type="ARBA" id="ARBA00001946"/>
    </source>
</evidence>
<dbReference type="GO" id="GO:0007131">
    <property type="term" value="P:reciprocal meiotic recombination"/>
    <property type="evidence" value="ECO:0007669"/>
    <property type="project" value="TreeGrafter"/>
</dbReference>
<dbReference type="InterPro" id="IPR036078">
    <property type="entry name" value="Spo11/TopoVI_A_sf"/>
</dbReference>
<dbReference type="GO" id="GO:0000706">
    <property type="term" value="P:meiotic DNA double-strand break processing"/>
    <property type="evidence" value="ECO:0007669"/>
    <property type="project" value="TreeGrafter"/>
</dbReference>
<dbReference type="GO" id="GO:0003918">
    <property type="term" value="F:DNA topoisomerase type II (double strand cut, ATP-hydrolyzing) activity"/>
    <property type="evidence" value="ECO:0007669"/>
    <property type="project" value="UniProtKB-UniRule"/>
</dbReference>
<accession>A0AAF3F3K0</accession>
<organism evidence="15 16">
    <name type="scientific">Mesorhabditis belari</name>
    <dbReference type="NCBI Taxonomy" id="2138241"/>
    <lineage>
        <taxon>Eukaryota</taxon>
        <taxon>Metazoa</taxon>
        <taxon>Ecdysozoa</taxon>
        <taxon>Nematoda</taxon>
        <taxon>Chromadorea</taxon>
        <taxon>Rhabditida</taxon>
        <taxon>Rhabditina</taxon>
        <taxon>Rhabditomorpha</taxon>
        <taxon>Rhabditoidea</taxon>
        <taxon>Rhabditidae</taxon>
        <taxon>Mesorhabditinae</taxon>
        <taxon>Mesorhabditis</taxon>
    </lineage>
</organism>
<evidence type="ECO:0000259" key="13">
    <source>
        <dbReference type="Pfam" id="PF04406"/>
    </source>
</evidence>
<name>A0AAF3F3K0_9BILA</name>
<dbReference type="Gene3D" id="1.10.10.10">
    <property type="entry name" value="Winged helix-like DNA-binding domain superfamily/Winged helix DNA-binding domain"/>
    <property type="match status" value="1"/>
</dbReference>
<dbReference type="Pfam" id="PF21180">
    <property type="entry name" value="TOP6A-Spo11_Toprim"/>
    <property type="match status" value="1"/>
</dbReference>
<keyword evidence="15" id="KW-1185">Reference proteome</keyword>
<keyword evidence="9 12" id="KW-0238">DNA-binding</keyword>
<dbReference type="GO" id="GO:0005524">
    <property type="term" value="F:ATP binding"/>
    <property type="evidence" value="ECO:0007669"/>
    <property type="project" value="InterPro"/>
</dbReference>
<comment type="similarity">
    <text evidence="4 12">Belongs to the TOP6A family.</text>
</comment>
<sequence length="358" mass="40966">MSDDEKIRHEVEDITVDFIRQLARPITKSSPCLKLGVNPKCGQLRYNRATLRKLARDLTALSKVYNLTITKNTATKRDVYYDDKKLYKEQRNSDNALRSVCSLLDSNRHELSVISCSRGILQGALAFLDLNTGKLIDCQAGPVPLNEDLLSLRPLPTAHFILVVEKDATFQRMIDAGFFLHYPKGILMTGRGYPDLVSRRVLSWLVKDTSLPIYGLFDADPHGIEIYLTYKYGSVQDRAETNNIFVREIQWIGLKPSHMQSVPFPSSQLLTLTHRDYMKMRRVRTRAKFLNEEDVVDEIDFITKQETKFELEALTGGGCDGDYIIRCYLSSLIKKLLPNHYDPLVRSRQSELASELEE</sequence>
<evidence type="ECO:0000256" key="11">
    <source>
        <dbReference type="ARBA" id="ARBA00023242"/>
    </source>
</evidence>
<keyword evidence="10 12" id="KW-0413">Isomerase</keyword>
<keyword evidence="8 12" id="KW-0799">Topoisomerase</keyword>
<dbReference type="InterPro" id="IPR036388">
    <property type="entry name" value="WH-like_DNA-bd_sf"/>
</dbReference>